<organism evidence="11 12">
    <name type="scientific">Ooceraea biroi</name>
    <name type="common">Clonal raider ant</name>
    <name type="synonym">Cerapachys biroi</name>
    <dbReference type="NCBI Taxonomy" id="2015173"/>
    <lineage>
        <taxon>Eukaryota</taxon>
        <taxon>Metazoa</taxon>
        <taxon>Ecdysozoa</taxon>
        <taxon>Arthropoda</taxon>
        <taxon>Hexapoda</taxon>
        <taxon>Insecta</taxon>
        <taxon>Pterygota</taxon>
        <taxon>Neoptera</taxon>
        <taxon>Endopterygota</taxon>
        <taxon>Hymenoptera</taxon>
        <taxon>Apocrita</taxon>
        <taxon>Aculeata</taxon>
        <taxon>Formicoidea</taxon>
        <taxon>Formicidae</taxon>
        <taxon>Dorylinae</taxon>
        <taxon>Ooceraea</taxon>
    </lineage>
</organism>
<dbReference type="EMBL" id="QOIP01000007">
    <property type="protein sequence ID" value="RLU21012.1"/>
    <property type="molecule type" value="Genomic_DNA"/>
</dbReference>
<keyword evidence="8 10" id="KW-0675">Receptor</keyword>
<comment type="subcellular location">
    <subcellularLocation>
        <location evidence="1 10">Cell membrane</location>
        <topology evidence="1 10">Multi-pass membrane protein</topology>
    </subcellularLocation>
</comment>
<dbReference type="GO" id="GO:0007165">
    <property type="term" value="P:signal transduction"/>
    <property type="evidence" value="ECO:0007669"/>
    <property type="project" value="UniProtKB-KW"/>
</dbReference>
<accession>A0A3L8DLF4</accession>
<evidence type="ECO:0000256" key="2">
    <source>
        <dbReference type="ARBA" id="ARBA00022475"/>
    </source>
</evidence>
<evidence type="ECO:0000313" key="11">
    <source>
        <dbReference type="EMBL" id="RLU21012.1"/>
    </source>
</evidence>
<dbReference type="InterPro" id="IPR004117">
    <property type="entry name" value="7tm6_olfct_rcpt"/>
</dbReference>
<keyword evidence="2" id="KW-1003">Cell membrane</keyword>
<feature type="transmembrane region" description="Helical" evidence="10">
    <location>
        <begin position="78"/>
        <end position="96"/>
    </location>
</feature>
<comment type="similarity">
    <text evidence="10">Belongs to the insect chemoreceptor superfamily. Heteromeric odorant receptor channel (TC 1.A.69) family.</text>
</comment>
<dbReference type="Proteomes" id="UP000279307">
    <property type="component" value="Chromosome 7"/>
</dbReference>
<feature type="transmembrane region" description="Helical" evidence="10">
    <location>
        <begin position="265"/>
        <end position="292"/>
    </location>
</feature>
<evidence type="ECO:0000256" key="6">
    <source>
        <dbReference type="ARBA" id="ARBA00022989"/>
    </source>
</evidence>
<dbReference type="PANTHER" id="PTHR21137:SF35">
    <property type="entry name" value="ODORANT RECEPTOR 19A-RELATED"/>
    <property type="match status" value="1"/>
</dbReference>
<evidence type="ECO:0000313" key="12">
    <source>
        <dbReference type="Proteomes" id="UP000279307"/>
    </source>
</evidence>
<evidence type="ECO:0000256" key="8">
    <source>
        <dbReference type="ARBA" id="ARBA00023170"/>
    </source>
</evidence>
<evidence type="ECO:0000256" key="4">
    <source>
        <dbReference type="ARBA" id="ARBA00022692"/>
    </source>
</evidence>
<comment type="caution">
    <text evidence="10">Lacks conserved residue(s) required for the propagation of feature annotation.</text>
</comment>
<feature type="transmembrane region" description="Helical" evidence="10">
    <location>
        <begin position="131"/>
        <end position="156"/>
    </location>
</feature>
<proteinExistence type="inferred from homology"/>
<keyword evidence="4 10" id="KW-0812">Transmembrane</keyword>
<sequence>MDISKHSNYLDYEWAVVLNRICLQVFGIWPDNNDIKQRSLMLDIRVIFILIIIICSSVIPTIHSLIRIWGDFMSTIDNLQYTLPLVMSILKLFIMWQKKEEIAPVLKMVKEDWLKFKTEDERNIMIRRARIARIITICGYVVMFGSFIFAVVLPFFGISLRHMTNITDPGKLMPLQSYYIYDINNSPIYEITYFIQGISLMLAATVYSSTDNFLGLLVLHVCGQLENLRKRFLLLDQDDFKNSLSYNVHDHRRLIKSIKIIDDTFTIMLLGLMIYFGLLFALYGFLFVTIIVQRYGLSFPRLAFIVLAFTSTFAHTCLYCIIGEILVIQCNEFYKAACEYKWYELQPKQVQSLLIIMVHANRPLYLTAGKLFPMTMSTFCNMLKTSGGYISFLLAHRE</sequence>
<keyword evidence="3 10" id="KW-0716">Sensory transduction</keyword>
<reference evidence="11 12" key="1">
    <citation type="journal article" date="2018" name="Genome Res.">
        <title>The genomic architecture and molecular evolution of ant odorant receptors.</title>
        <authorList>
            <person name="McKenzie S.K."/>
            <person name="Kronauer D.J.C."/>
        </authorList>
    </citation>
    <scope>NUCLEOTIDE SEQUENCE [LARGE SCALE GENOMIC DNA]</scope>
    <source>
        <strain evidence="11">Clonal line C1</strain>
    </source>
</reference>
<dbReference type="GO" id="GO:0004984">
    <property type="term" value="F:olfactory receptor activity"/>
    <property type="evidence" value="ECO:0007669"/>
    <property type="project" value="InterPro"/>
</dbReference>
<keyword evidence="7 10" id="KW-0472">Membrane</keyword>
<name>A0A3L8DLF4_OOCBI</name>
<evidence type="ECO:0000256" key="10">
    <source>
        <dbReference type="RuleBase" id="RU351113"/>
    </source>
</evidence>
<comment type="caution">
    <text evidence="11">The sequence shown here is derived from an EMBL/GenBank/DDBJ whole genome shotgun (WGS) entry which is preliminary data.</text>
</comment>
<dbReference type="AlphaFoldDB" id="A0A3L8DLF4"/>
<feature type="transmembrane region" description="Helical" evidence="10">
    <location>
        <begin position="46"/>
        <end position="66"/>
    </location>
</feature>
<evidence type="ECO:0000256" key="5">
    <source>
        <dbReference type="ARBA" id="ARBA00022725"/>
    </source>
</evidence>
<dbReference type="GO" id="GO:0005549">
    <property type="term" value="F:odorant binding"/>
    <property type="evidence" value="ECO:0007669"/>
    <property type="project" value="InterPro"/>
</dbReference>
<feature type="transmembrane region" description="Helical" evidence="10">
    <location>
        <begin position="193"/>
        <end position="222"/>
    </location>
</feature>
<evidence type="ECO:0000256" key="3">
    <source>
        <dbReference type="ARBA" id="ARBA00022606"/>
    </source>
</evidence>
<keyword evidence="9 10" id="KW-0807">Transducer</keyword>
<keyword evidence="5 10" id="KW-0552">Olfaction</keyword>
<feature type="transmembrane region" description="Helical" evidence="10">
    <location>
        <begin position="304"/>
        <end position="327"/>
    </location>
</feature>
<keyword evidence="6 10" id="KW-1133">Transmembrane helix</keyword>
<evidence type="ECO:0000256" key="7">
    <source>
        <dbReference type="ARBA" id="ARBA00023136"/>
    </source>
</evidence>
<dbReference type="OrthoDB" id="7634903at2759"/>
<evidence type="ECO:0000256" key="9">
    <source>
        <dbReference type="ARBA" id="ARBA00023224"/>
    </source>
</evidence>
<gene>
    <name evidence="11" type="ORF">DMN91_007628</name>
</gene>
<dbReference type="Pfam" id="PF02949">
    <property type="entry name" value="7tm_6"/>
    <property type="match status" value="1"/>
</dbReference>
<evidence type="ECO:0000256" key="1">
    <source>
        <dbReference type="ARBA" id="ARBA00004651"/>
    </source>
</evidence>
<protein>
    <recommendedName>
        <fullName evidence="10">Odorant receptor</fullName>
    </recommendedName>
</protein>
<dbReference type="PANTHER" id="PTHR21137">
    <property type="entry name" value="ODORANT RECEPTOR"/>
    <property type="match status" value="1"/>
</dbReference>
<dbReference type="GO" id="GO:0005886">
    <property type="term" value="C:plasma membrane"/>
    <property type="evidence" value="ECO:0007669"/>
    <property type="project" value="UniProtKB-SubCell"/>
</dbReference>